<proteinExistence type="predicted"/>
<name>A0ABP6L9D9_9ACTN</name>
<organism evidence="2 3">
    <name type="scientific">Streptosporangium longisporum</name>
    <dbReference type="NCBI Taxonomy" id="46187"/>
    <lineage>
        <taxon>Bacteria</taxon>
        <taxon>Bacillati</taxon>
        <taxon>Actinomycetota</taxon>
        <taxon>Actinomycetes</taxon>
        <taxon>Streptosporangiales</taxon>
        <taxon>Streptosporangiaceae</taxon>
        <taxon>Streptosporangium</taxon>
    </lineage>
</organism>
<reference evidence="3" key="1">
    <citation type="journal article" date="2019" name="Int. J. Syst. Evol. Microbiol.">
        <title>The Global Catalogue of Microorganisms (GCM) 10K type strain sequencing project: providing services to taxonomists for standard genome sequencing and annotation.</title>
        <authorList>
            <consortium name="The Broad Institute Genomics Platform"/>
            <consortium name="The Broad Institute Genome Sequencing Center for Infectious Disease"/>
            <person name="Wu L."/>
            <person name="Ma J."/>
        </authorList>
    </citation>
    <scope>NUCLEOTIDE SEQUENCE [LARGE SCALE GENOMIC DNA]</scope>
    <source>
        <strain evidence="3">JCM 3106</strain>
    </source>
</reference>
<feature type="compositionally biased region" description="Basic and acidic residues" evidence="1">
    <location>
        <begin position="1"/>
        <end position="24"/>
    </location>
</feature>
<sequence>MNDRSAPDGDRLVHKADQNDERPVRGPGENDPAVSEHAQNASSRPRETPADDTLVARQEDSLAGDDHDVTGDGPRDDRRASSGDDLVSDHDAPLSAGRRDVPGDGVDDDGRAGTLPRDQAGDTPVGGSTAHDRVPDTAGFPDSTAGRPDDVLDEGSGFTDAERPVTPATGSPILFDQDSEGIRRRWQEVQTSFVDDPRQAVERADSLLDEVTSSFRSALEARATELQGRWKNIEKNDTEDLRTALRDYRATLEQLLNITARTR</sequence>
<protein>
    <submittedName>
        <fullName evidence="2">Uncharacterized protein</fullName>
    </submittedName>
</protein>
<evidence type="ECO:0000256" key="1">
    <source>
        <dbReference type="SAM" id="MobiDB-lite"/>
    </source>
</evidence>
<dbReference type="Proteomes" id="UP001499930">
    <property type="component" value="Unassembled WGS sequence"/>
</dbReference>
<gene>
    <name evidence="2" type="ORF">GCM10017559_69170</name>
</gene>
<keyword evidence="3" id="KW-1185">Reference proteome</keyword>
<evidence type="ECO:0000313" key="2">
    <source>
        <dbReference type="EMBL" id="GAA3032139.1"/>
    </source>
</evidence>
<accession>A0ABP6L9D9</accession>
<dbReference type="RefSeq" id="WP_344903921.1">
    <property type="nucleotide sequence ID" value="NZ_BAAAWD010000019.1"/>
</dbReference>
<evidence type="ECO:0000313" key="3">
    <source>
        <dbReference type="Proteomes" id="UP001499930"/>
    </source>
</evidence>
<feature type="region of interest" description="Disordered" evidence="1">
    <location>
        <begin position="1"/>
        <end position="177"/>
    </location>
</feature>
<feature type="compositionally biased region" description="Basic and acidic residues" evidence="1">
    <location>
        <begin position="57"/>
        <end position="102"/>
    </location>
</feature>
<dbReference type="EMBL" id="BAAAWD010000019">
    <property type="protein sequence ID" value="GAA3032139.1"/>
    <property type="molecule type" value="Genomic_DNA"/>
</dbReference>
<comment type="caution">
    <text evidence="2">The sequence shown here is derived from an EMBL/GenBank/DDBJ whole genome shotgun (WGS) entry which is preliminary data.</text>
</comment>